<sequence length="100" mass="11356">MLAMLILAFFMPVLALIHLIATVCFYKKGYYRSQSFTIKHLAVALFFPIAGMALITFEYWDNMPLASIHVGSFLSILFVYAFLAILFAIPYLLHVMAAEK</sequence>
<evidence type="ECO:0000256" key="1">
    <source>
        <dbReference type="SAM" id="Phobius"/>
    </source>
</evidence>
<keyword evidence="1" id="KW-1133">Transmembrane helix</keyword>
<dbReference type="RefSeq" id="WP_147223805.1">
    <property type="nucleotide sequence ID" value="NZ_CAJGYY010000001.1"/>
</dbReference>
<dbReference type="EMBL" id="VORZ01000002">
    <property type="protein sequence ID" value="TXD97100.1"/>
    <property type="molecule type" value="Genomic_DNA"/>
</dbReference>
<feature type="transmembrane region" description="Helical" evidence="1">
    <location>
        <begin position="6"/>
        <end position="26"/>
    </location>
</feature>
<protein>
    <submittedName>
        <fullName evidence="2">Uncharacterized protein</fullName>
    </submittedName>
</protein>
<reference evidence="2 3" key="1">
    <citation type="submission" date="2019-08" db="EMBL/GenBank/DDBJ databases">
        <title>Genome sequence of Psychrobacter frigidicola ACAM304 (type strain).</title>
        <authorList>
            <person name="Bowman J.P."/>
        </authorList>
    </citation>
    <scope>NUCLEOTIDE SEQUENCE [LARGE SCALE GENOMIC DNA]</scope>
    <source>
        <strain evidence="2 3">ACAM 304</strain>
    </source>
</reference>
<keyword evidence="1" id="KW-0812">Transmembrane</keyword>
<evidence type="ECO:0000313" key="2">
    <source>
        <dbReference type="EMBL" id="TXD97100.1"/>
    </source>
</evidence>
<comment type="caution">
    <text evidence="2">The sequence shown here is derived from an EMBL/GenBank/DDBJ whole genome shotgun (WGS) entry which is preliminary data.</text>
</comment>
<evidence type="ECO:0000313" key="3">
    <source>
        <dbReference type="Proteomes" id="UP000321903"/>
    </source>
</evidence>
<proteinExistence type="predicted"/>
<name>A0A5C7A8N0_9GAMM</name>
<dbReference type="AlphaFoldDB" id="A0A5C7A8N0"/>
<feature type="transmembrane region" description="Helical" evidence="1">
    <location>
        <begin position="38"/>
        <end position="60"/>
    </location>
</feature>
<keyword evidence="3" id="KW-1185">Reference proteome</keyword>
<feature type="transmembrane region" description="Helical" evidence="1">
    <location>
        <begin position="72"/>
        <end position="93"/>
    </location>
</feature>
<dbReference type="Proteomes" id="UP000321903">
    <property type="component" value="Unassembled WGS sequence"/>
</dbReference>
<organism evidence="2 3">
    <name type="scientific">Psychrobacter frigidicola</name>
    <dbReference type="NCBI Taxonomy" id="45611"/>
    <lineage>
        <taxon>Bacteria</taxon>
        <taxon>Pseudomonadati</taxon>
        <taxon>Pseudomonadota</taxon>
        <taxon>Gammaproteobacteria</taxon>
        <taxon>Moraxellales</taxon>
        <taxon>Moraxellaceae</taxon>
        <taxon>Psychrobacter</taxon>
    </lineage>
</organism>
<gene>
    <name evidence="2" type="ORF">ES754_08815</name>
</gene>
<accession>A0A5C7A8N0</accession>
<keyword evidence="1" id="KW-0472">Membrane</keyword>
<dbReference type="OrthoDB" id="9850882at2"/>